<dbReference type="EMBL" id="CP049886">
    <property type="protein sequence ID" value="QIL46800.1"/>
    <property type="molecule type" value="Genomic_DNA"/>
</dbReference>
<evidence type="ECO:0000313" key="2">
    <source>
        <dbReference type="Proteomes" id="UP000500890"/>
    </source>
</evidence>
<keyword evidence="2" id="KW-1185">Reference proteome</keyword>
<dbReference type="AlphaFoldDB" id="A0A6G8AP96"/>
<accession>A0A6G8AP96</accession>
<evidence type="ECO:0000313" key="1">
    <source>
        <dbReference type="EMBL" id="QIL46800.1"/>
    </source>
</evidence>
<dbReference type="Proteomes" id="UP000500890">
    <property type="component" value="Chromosome"/>
</dbReference>
<name>A0A6G8AP96_9ENTE</name>
<dbReference type="KEGG" id="vah:G7081_06825"/>
<proteinExistence type="predicted"/>
<dbReference type="RefSeq" id="WP_166008188.1">
    <property type="nucleotide sequence ID" value="NZ_CP049886.1"/>
</dbReference>
<reference evidence="1 2" key="1">
    <citation type="submission" date="2020-03" db="EMBL/GenBank/DDBJ databases">
        <title>Vagococcus sp. nov., isolated from beetles.</title>
        <authorList>
            <person name="Hyun D.-W."/>
            <person name="Bae J.-W."/>
        </authorList>
    </citation>
    <scope>NUCLEOTIDE SEQUENCE [LARGE SCALE GENOMIC DNA]</scope>
    <source>
        <strain evidence="1 2">HDW17A</strain>
    </source>
</reference>
<gene>
    <name evidence="1" type="ORF">G7081_06825</name>
</gene>
<sequence length="50" mass="5796">MQKVLSLTSSAYEQIDSELKGLIEKNFIIVDFSVAYDTEQKEYALFVVYQ</sequence>
<organism evidence="1 2">
    <name type="scientific">Vagococcus coleopterorum</name>
    <dbReference type="NCBI Taxonomy" id="2714946"/>
    <lineage>
        <taxon>Bacteria</taxon>
        <taxon>Bacillati</taxon>
        <taxon>Bacillota</taxon>
        <taxon>Bacilli</taxon>
        <taxon>Lactobacillales</taxon>
        <taxon>Enterococcaceae</taxon>
        <taxon>Vagococcus</taxon>
    </lineage>
</organism>
<protein>
    <submittedName>
        <fullName evidence="1">Uncharacterized protein</fullName>
    </submittedName>
</protein>